<dbReference type="Pfam" id="PF00632">
    <property type="entry name" value="HECT"/>
    <property type="match status" value="1"/>
</dbReference>
<dbReference type="GO" id="GO:0005737">
    <property type="term" value="C:cytoplasm"/>
    <property type="evidence" value="ECO:0007669"/>
    <property type="project" value="TreeGrafter"/>
</dbReference>
<protein>
    <submittedName>
        <fullName evidence="8">Putative E3 ubiquitin-protein ligase HERC6</fullName>
    </submittedName>
</protein>
<dbReference type="Pfam" id="PF25390">
    <property type="entry name" value="WD40_RLD"/>
    <property type="match status" value="1"/>
</dbReference>
<keyword evidence="1" id="KW-0808">Transferase</keyword>
<feature type="region of interest" description="Disordered" evidence="6">
    <location>
        <begin position="55"/>
        <end position="74"/>
    </location>
</feature>
<dbReference type="InterPro" id="IPR051709">
    <property type="entry name" value="Ub-ligase/GTPase-reg"/>
</dbReference>
<proteinExistence type="predicted"/>
<feature type="active site" description="Glycyl thioester intermediate" evidence="4">
    <location>
        <position position="986"/>
    </location>
</feature>
<keyword evidence="3 4" id="KW-0833">Ubl conjugation pathway</keyword>
<dbReference type="Gene3D" id="3.30.2160.10">
    <property type="entry name" value="Hect, E3 ligase catalytic domain"/>
    <property type="match status" value="1"/>
</dbReference>
<dbReference type="GO" id="GO:0004842">
    <property type="term" value="F:ubiquitin-protein transferase activity"/>
    <property type="evidence" value="ECO:0007669"/>
    <property type="project" value="InterPro"/>
</dbReference>
<organism evidence="8 9">
    <name type="scientific">Liparis tanakae</name>
    <name type="common">Tanaka's snailfish</name>
    <dbReference type="NCBI Taxonomy" id="230148"/>
    <lineage>
        <taxon>Eukaryota</taxon>
        <taxon>Metazoa</taxon>
        <taxon>Chordata</taxon>
        <taxon>Craniata</taxon>
        <taxon>Vertebrata</taxon>
        <taxon>Euteleostomi</taxon>
        <taxon>Actinopterygii</taxon>
        <taxon>Neopterygii</taxon>
        <taxon>Teleostei</taxon>
        <taxon>Neoteleostei</taxon>
        <taxon>Acanthomorphata</taxon>
        <taxon>Eupercaria</taxon>
        <taxon>Perciformes</taxon>
        <taxon>Cottioidei</taxon>
        <taxon>Cottales</taxon>
        <taxon>Liparidae</taxon>
        <taxon>Liparis</taxon>
    </lineage>
</organism>
<evidence type="ECO:0000256" key="4">
    <source>
        <dbReference type="PROSITE-ProRule" id="PRU00104"/>
    </source>
</evidence>
<dbReference type="Gene3D" id="3.90.1750.10">
    <property type="entry name" value="Hect, E3 ligase catalytic domains"/>
    <property type="match status" value="1"/>
</dbReference>
<reference evidence="8 9" key="1">
    <citation type="submission" date="2019-03" db="EMBL/GenBank/DDBJ databases">
        <title>First draft genome of Liparis tanakae, snailfish: a comprehensive survey of snailfish specific genes.</title>
        <authorList>
            <person name="Kim W."/>
            <person name="Song I."/>
            <person name="Jeong J.-H."/>
            <person name="Kim D."/>
            <person name="Kim S."/>
            <person name="Ryu S."/>
            <person name="Song J.Y."/>
            <person name="Lee S.K."/>
        </authorList>
    </citation>
    <scope>NUCLEOTIDE SEQUENCE [LARGE SCALE GENOMIC DNA]</scope>
    <source>
        <tissue evidence="8">Muscle</tissue>
    </source>
</reference>
<dbReference type="InterPro" id="IPR000408">
    <property type="entry name" value="Reg_chr_condens"/>
</dbReference>
<dbReference type="InterPro" id="IPR035983">
    <property type="entry name" value="Hect_E3_ubiquitin_ligase"/>
</dbReference>
<dbReference type="Gene3D" id="3.30.2410.10">
    <property type="entry name" value="Hect, E3 ligase catalytic domain"/>
    <property type="match status" value="1"/>
</dbReference>
<feature type="repeat" description="RCC1" evidence="5">
    <location>
        <begin position="151"/>
        <end position="203"/>
    </location>
</feature>
<dbReference type="PROSITE" id="PS50012">
    <property type="entry name" value="RCC1_3"/>
    <property type="match status" value="7"/>
</dbReference>
<dbReference type="SUPFAM" id="SSF56204">
    <property type="entry name" value="Hect, E3 ligase catalytic domain"/>
    <property type="match status" value="1"/>
</dbReference>
<feature type="repeat" description="RCC1" evidence="5">
    <location>
        <begin position="204"/>
        <end position="257"/>
    </location>
</feature>
<feature type="repeat" description="RCC1" evidence="5">
    <location>
        <begin position="99"/>
        <end position="150"/>
    </location>
</feature>
<evidence type="ECO:0000256" key="5">
    <source>
        <dbReference type="PROSITE-ProRule" id="PRU00235"/>
    </source>
</evidence>
<evidence type="ECO:0000256" key="3">
    <source>
        <dbReference type="ARBA" id="ARBA00022786"/>
    </source>
</evidence>
<feature type="repeat" description="RCC1" evidence="5">
    <location>
        <begin position="309"/>
        <end position="368"/>
    </location>
</feature>
<dbReference type="PRINTS" id="PR00633">
    <property type="entry name" value="RCCNDNSATION"/>
</dbReference>
<dbReference type="PANTHER" id="PTHR45622:SF11">
    <property type="entry name" value="E3 UBIQUITIN-PROTEIN LIGASE HERC6-RELATED"/>
    <property type="match status" value="1"/>
</dbReference>
<dbReference type="Proteomes" id="UP000314294">
    <property type="component" value="Unassembled WGS sequence"/>
</dbReference>
<dbReference type="SUPFAM" id="SSF50985">
    <property type="entry name" value="RCC1/BLIP-II"/>
    <property type="match status" value="1"/>
</dbReference>
<dbReference type="InterPro" id="IPR058923">
    <property type="entry name" value="RCC1-like_dom"/>
</dbReference>
<dbReference type="PROSITE" id="PS00626">
    <property type="entry name" value="RCC1_2"/>
    <property type="match status" value="2"/>
</dbReference>
<dbReference type="PANTHER" id="PTHR45622">
    <property type="entry name" value="UBIQUITIN-PROTEIN LIGASE E3A-RELATED"/>
    <property type="match status" value="1"/>
</dbReference>
<evidence type="ECO:0000256" key="6">
    <source>
        <dbReference type="SAM" id="MobiDB-lite"/>
    </source>
</evidence>
<evidence type="ECO:0000256" key="2">
    <source>
        <dbReference type="ARBA" id="ARBA00022737"/>
    </source>
</evidence>
<feature type="repeat" description="RCC1" evidence="5">
    <location>
        <begin position="258"/>
        <end position="308"/>
    </location>
</feature>
<evidence type="ECO:0000313" key="9">
    <source>
        <dbReference type="Proteomes" id="UP000314294"/>
    </source>
</evidence>
<evidence type="ECO:0000313" key="8">
    <source>
        <dbReference type="EMBL" id="TNN41768.1"/>
    </source>
</evidence>
<accession>A0A4Z2FKU2</accession>
<dbReference type="OrthoDB" id="5981550at2759"/>
<keyword evidence="2" id="KW-0677">Repeat</keyword>
<dbReference type="SMART" id="SM00119">
    <property type="entry name" value="HECTc"/>
    <property type="match status" value="1"/>
</dbReference>
<gene>
    <name evidence="8" type="primary">HERC6_0</name>
    <name evidence="8" type="ORF">EYF80_048076</name>
</gene>
<comment type="caution">
    <text evidence="8">The sequence shown here is derived from an EMBL/GenBank/DDBJ whole genome shotgun (WGS) entry which is preliminary data.</text>
</comment>
<feature type="repeat" description="RCC1" evidence="5">
    <location>
        <begin position="49"/>
        <end position="98"/>
    </location>
</feature>
<keyword evidence="9" id="KW-1185">Reference proteome</keyword>
<dbReference type="Gene3D" id="2.130.10.30">
    <property type="entry name" value="Regulator of chromosome condensation 1/beta-lactamase-inhibitor protein II"/>
    <property type="match status" value="2"/>
</dbReference>
<dbReference type="InterPro" id="IPR009091">
    <property type="entry name" value="RCC1/BLIP-II"/>
</dbReference>
<evidence type="ECO:0000256" key="1">
    <source>
        <dbReference type="ARBA" id="ARBA00022679"/>
    </source>
</evidence>
<sequence>MVLLYWWGDGSSGQAGAPEALRPAPWTVPGVVTSVCCGARCSLLLTRDGGVLSSGNNAQGQLGRKKAKDGKKPGRVEGLGNMVSIACGQDHCLAVSASGHVFSWGAGEDGQRGISPDQLCNRPSRVPIPVPIPVIQVACGNSHSLALTRGGDVFSWGLNSHGQLGLGKAVALQHVPVLLVALTGVAVTQISAGATHTLFLTLPGLVYCCGANAAGQLGLNRVDANGRFNVCMVPALRARGVSSLSCGEAHSAALTRDGEVLTFGEGRHGQLGHGSSADELLPRRVDGLHGAAAHVSCGRRHTLVLGSSGQLWAFGDGAKGQIGTGGSEDSLTPTVVEVPWTAEGAAAALPNDLRISAGWNTSFTYTSPTQSGGQITGRLDETKLQRWLSARTGDAEAMREIFSMFLTSSSLVSSFTKSDFSPADVLTVDLEAAGRAFDLLLEKPWINQSLDLMPLVQLLFVSTPVLKAPEILLLLLTCPYFQSEAHVMHGVLTLAVIIAELQEKALDTLKRGWSSLTPPVLRRHIVVFRKALGFLLSNGLLETHNPGVKYLLEALKLLYRANKSGKSYKVPLDTFYVEEIGTTVQVVPDITRWREHSGLEDDDGTPAIFCRYPFLLNLECKAGFFKFYEAIEKETHRVAFGFSLCWPEELRRQHHLSDAAPVFQLTLRRTHLVEDTFRQLAAADHCAFKRELLVRFVDDNRLTDVFLHLFDELMAPESGLFMFNETETRAWFPPKPKAEEKTYFLLGVLCGLALYNDNIVFMPFPLVLFKKLLGGKPSMDDLKEFEPVVAESWRCILEDYSPEEVQSLEAPFTAAWGGEEDVELDPAETGKLVTAANKYASTDLKAYVDAFVRYAFDTSVEGAFGAFKRGFFKVCDVAVVEFFQPEELQAVMVGQENDDWDEFKKVGKFHLHRLNAVYEGEYHEEHPNILTFWEVFEELTPEEKKKFLLFLTGCSRVPFRGMKSVVMRVAALPDVTELHLPEALTCHFLLLLPVYRRYPVRRTMKTRLLEAINHNRGFWKDPAEETLD</sequence>
<dbReference type="AlphaFoldDB" id="A0A4Z2FKU2"/>
<name>A0A4Z2FKU2_9TELE</name>
<dbReference type="EMBL" id="SRLO01001082">
    <property type="protein sequence ID" value="TNN41768.1"/>
    <property type="molecule type" value="Genomic_DNA"/>
</dbReference>
<dbReference type="FunFam" id="3.30.2410.10:FF:000003">
    <property type="entry name" value="probable E3 ubiquitin-protein ligase HERC4 isoform X1"/>
    <property type="match status" value="1"/>
</dbReference>
<feature type="repeat" description="RCC1" evidence="5">
    <location>
        <begin position="2"/>
        <end position="48"/>
    </location>
</feature>
<evidence type="ECO:0000259" key="7">
    <source>
        <dbReference type="PROSITE" id="PS50237"/>
    </source>
</evidence>
<dbReference type="InterPro" id="IPR000569">
    <property type="entry name" value="HECT_dom"/>
</dbReference>
<dbReference type="PROSITE" id="PS50237">
    <property type="entry name" value="HECT"/>
    <property type="match status" value="1"/>
</dbReference>
<feature type="domain" description="HECT" evidence="7">
    <location>
        <begin position="704"/>
        <end position="1018"/>
    </location>
</feature>